<keyword evidence="7" id="KW-0456">Lyase</keyword>
<keyword evidence="3" id="KW-0227">DNA damage</keyword>
<evidence type="ECO:0000256" key="6">
    <source>
        <dbReference type="ARBA" id="ARBA00023125"/>
    </source>
</evidence>
<evidence type="ECO:0000256" key="2">
    <source>
        <dbReference type="ARBA" id="ARBA00022670"/>
    </source>
</evidence>
<evidence type="ECO:0000256" key="3">
    <source>
        <dbReference type="ARBA" id="ARBA00022763"/>
    </source>
</evidence>
<keyword evidence="4 8" id="KW-0378">Hydrolase</keyword>
<evidence type="ECO:0000256" key="4">
    <source>
        <dbReference type="ARBA" id="ARBA00022801"/>
    </source>
</evidence>
<evidence type="ECO:0000256" key="5">
    <source>
        <dbReference type="ARBA" id="ARBA00023124"/>
    </source>
</evidence>
<evidence type="ECO:0000313" key="10">
    <source>
        <dbReference type="Proteomes" id="UP000198607"/>
    </source>
</evidence>
<dbReference type="InterPro" id="IPR003738">
    <property type="entry name" value="SRAP"/>
</dbReference>
<dbReference type="STRING" id="83767.SAMN05660652_02276"/>
<sequence length="210" mass="23713">MCGRFALSVTAEKLIEFFGLDECADFVANLNITPGTDIPVIRHSPEGKRVLHLLSWGLLPHWVKNPETANRPINARIETLSEKPYFRDAYHKRRCLIPAEAFYEWKRDGKAKQPYRFTPNKEAIMAFAGLWESWKAPDGEVLRTVCIVTTVANDVMKPVHDRMPVILAEDSWAAWLEGPVEAALAHSPCALSAEPIDKIGEPPLRQLKML</sequence>
<dbReference type="OrthoDB" id="6192129at2"/>
<keyword evidence="2 8" id="KW-0645">Protease</keyword>
<dbReference type="PANTHER" id="PTHR13604">
    <property type="entry name" value="DC12-RELATED"/>
    <property type="match status" value="1"/>
</dbReference>
<evidence type="ECO:0000256" key="7">
    <source>
        <dbReference type="ARBA" id="ARBA00023239"/>
    </source>
</evidence>
<proteinExistence type="inferred from homology"/>
<dbReference type="SUPFAM" id="SSF143081">
    <property type="entry name" value="BB1717-like"/>
    <property type="match status" value="1"/>
</dbReference>
<dbReference type="Pfam" id="PF02586">
    <property type="entry name" value="SRAP"/>
    <property type="match status" value="1"/>
</dbReference>
<keyword evidence="5" id="KW-0190">Covalent protein-DNA linkage</keyword>
<dbReference type="PANTHER" id="PTHR13604:SF0">
    <property type="entry name" value="ABASIC SITE PROCESSING PROTEIN HMCES"/>
    <property type="match status" value="1"/>
</dbReference>
<keyword evidence="6" id="KW-0238">DNA-binding</keyword>
<dbReference type="GO" id="GO:0106300">
    <property type="term" value="P:protein-DNA covalent cross-linking repair"/>
    <property type="evidence" value="ECO:0007669"/>
    <property type="project" value="InterPro"/>
</dbReference>
<dbReference type="Gene3D" id="3.90.1680.10">
    <property type="entry name" value="SOS response associated peptidase-like"/>
    <property type="match status" value="1"/>
</dbReference>
<comment type="similarity">
    <text evidence="1 8">Belongs to the SOS response-associated peptidase family.</text>
</comment>
<gene>
    <name evidence="9" type="ORF">SAMN05660652_02276</name>
</gene>
<dbReference type="Proteomes" id="UP000198607">
    <property type="component" value="Unassembled WGS sequence"/>
</dbReference>
<dbReference type="GO" id="GO:0006508">
    <property type="term" value="P:proteolysis"/>
    <property type="evidence" value="ECO:0007669"/>
    <property type="project" value="UniProtKB-KW"/>
</dbReference>
<evidence type="ECO:0000256" key="1">
    <source>
        <dbReference type="ARBA" id="ARBA00008136"/>
    </source>
</evidence>
<dbReference type="RefSeq" id="WP_091937725.1">
    <property type="nucleotide sequence ID" value="NZ_FNCY01000008.1"/>
</dbReference>
<dbReference type="GO" id="GO:0016829">
    <property type="term" value="F:lyase activity"/>
    <property type="evidence" value="ECO:0007669"/>
    <property type="project" value="UniProtKB-KW"/>
</dbReference>
<keyword evidence="10" id="KW-1185">Reference proteome</keyword>
<evidence type="ECO:0000313" key="9">
    <source>
        <dbReference type="EMBL" id="SDH76431.1"/>
    </source>
</evidence>
<reference evidence="9 10" key="1">
    <citation type="submission" date="2016-10" db="EMBL/GenBank/DDBJ databases">
        <authorList>
            <person name="de Groot N.N."/>
        </authorList>
    </citation>
    <scope>NUCLEOTIDE SEQUENCE [LARGE SCALE GENOMIC DNA]</scope>
    <source>
        <strain evidence="9 10">DSM 5885</strain>
    </source>
</reference>
<accession>A0A1G8F2U0</accession>
<protein>
    <recommendedName>
        <fullName evidence="8">Abasic site processing protein</fullName>
        <ecNumber evidence="8">3.4.-.-</ecNumber>
    </recommendedName>
</protein>
<evidence type="ECO:0000256" key="8">
    <source>
        <dbReference type="RuleBase" id="RU364100"/>
    </source>
</evidence>
<name>A0A1G8F2U0_9RHOO</name>
<dbReference type="InterPro" id="IPR036590">
    <property type="entry name" value="SRAP-like"/>
</dbReference>
<dbReference type="AlphaFoldDB" id="A0A1G8F2U0"/>
<dbReference type="EC" id="3.4.-.-" evidence="8"/>
<dbReference type="GO" id="GO:0008233">
    <property type="term" value="F:peptidase activity"/>
    <property type="evidence" value="ECO:0007669"/>
    <property type="project" value="UniProtKB-KW"/>
</dbReference>
<organism evidence="9 10">
    <name type="scientific">Propionivibrio dicarboxylicus</name>
    <dbReference type="NCBI Taxonomy" id="83767"/>
    <lineage>
        <taxon>Bacteria</taxon>
        <taxon>Pseudomonadati</taxon>
        <taxon>Pseudomonadota</taxon>
        <taxon>Betaproteobacteria</taxon>
        <taxon>Rhodocyclales</taxon>
        <taxon>Rhodocyclaceae</taxon>
        <taxon>Propionivibrio</taxon>
    </lineage>
</organism>
<dbReference type="EMBL" id="FNCY01000008">
    <property type="protein sequence ID" value="SDH76431.1"/>
    <property type="molecule type" value="Genomic_DNA"/>
</dbReference>
<dbReference type="GO" id="GO:0003697">
    <property type="term" value="F:single-stranded DNA binding"/>
    <property type="evidence" value="ECO:0007669"/>
    <property type="project" value="InterPro"/>
</dbReference>